<dbReference type="Gene3D" id="3.40.50.720">
    <property type="entry name" value="NAD(P)-binding Rossmann-like Domain"/>
    <property type="match status" value="1"/>
</dbReference>
<sequence length="341" mass="38531">MILVTGGTGLVGFHLLLHLSQEKEAIRAIYRSEKKLQHIKNFFQKENQLAEFEKIDWVQADILDIPALEMAFSDVSYVYHCAALVSFNPNDEDQLYQNNIVGTANVVNISLSKNIKKLCYVSSIAALGNGTEHNLIVNEETERNSEAVRSDYSISKFGAEMEVWRGFQEGLDVVIVNPGVIFGAGFPNEGSSLFIQNIKAGQLFYTLGKIGIVSVEDVVKAMTALMKSTISGERFILVSQDVTYKELFDSIADILNNPEVSGQNDKRVKKPKYLVKKWQVQIARILEFIFATLLFRNRMLTKATINSLFNEEIHDTSKIKKVINFEFLDKNVFLKKVIQSF</sequence>
<evidence type="ECO:0000259" key="1">
    <source>
        <dbReference type="Pfam" id="PF01370"/>
    </source>
</evidence>
<organism evidence="2 3">
    <name type="scientific">Flavobacterium difficile</name>
    <dbReference type="NCBI Taxonomy" id="2709659"/>
    <lineage>
        <taxon>Bacteria</taxon>
        <taxon>Pseudomonadati</taxon>
        <taxon>Bacteroidota</taxon>
        <taxon>Flavobacteriia</taxon>
        <taxon>Flavobacteriales</taxon>
        <taxon>Flavobacteriaceae</taxon>
        <taxon>Flavobacterium</taxon>
    </lineage>
</organism>
<dbReference type="Proteomes" id="UP000800984">
    <property type="component" value="Unassembled WGS sequence"/>
</dbReference>
<evidence type="ECO:0000313" key="3">
    <source>
        <dbReference type="Proteomes" id="UP000800984"/>
    </source>
</evidence>
<proteinExistence type="predicted"/>
<dbReference type="EMBL" id="JAAJBT010000005">
    <property type="protein sequence ID" value="NHM02316.1"/>
    <property type="molecule type" value="Genomic_DNA"/>
</dbReference>
<dbReference type="InterPro" id="IPR036291">
    <property type="entry name" value="NAD(P)-bd_dom_sf"/>
</dbReference>
<protein>
    <submittedName>
        <fullName evidence="2">NAD-dependent epimerase/dehydratase family protein</fullName>
    </submittedName>
</protein>
<name>A0ABX0I557_9FLAO</name>
<feature type="domain" description="NAD-dependent epimerase/dehydratase" evidence="1">
    <location>
        <begin position="2"/>
        <end position="228"/>
    </location>
</feature>
<dbReference type="SUPFAM" id="SSF51735">
    <property type="entry name" value="NAD(P)-binding Rossmann-fold domains"/>
    <property type="match status" value="1"/>
</dbReference>
<keyword evidence="3" id="KW-1185">Reference proteome</keyword>
<accession>A0ABX0I557</accession>
<dbReference type="PANTHER" id="PTHR48079:SF6">
    <property type="entry name" value="NAD(P)-BINDING DOMAIN-CONTAINING PROTEIN-RELATED"/>
    <property type="match status" value="1"/>
</dbReference>
<comment type="caution">
    <text evidence="2">The sequence shown here is derived from an EMBL/GenBank/DDBJ whole genome shotgun (WGS) entry which is preliminary data.</text>
</comment>
<gene>
    <name evidence="2" type="ORF">G4D72_09370</name>
</gene>
<dbReference type="PANTHER" id="PTHR48079">
    <property type="entry name" value="PROTEIN YEEZ"/>
    <property type="match status" value="1"/>
</dbReference>
<dbReference type="Pfam" id="PF01370">
    <property type="entry name" value="Epimerase"/>
    <property type="match status" value="1"/>
</dbReference>
<dbReference type="InterPro" id="IPR001509">
    <property type="entry name" value="Epimerase_deHydtase"/>
</dbReference>
<dbReference type="InterPro" id="IPR051783">
    <property type="entry name" value="NAD(P)-dependent_oxidoreduct"/>
</dbReference>
<evidence type="ECO:0000313" key="2">
    <source>
        <dbReference type="EMBL" id="NHM02316.1"/>
    </source>
</evidence>
<dbReference type="RefSeq" id="WP_166077424.1">
    <property type="nucleotide sequence ID" value="NZ_JAAJBT010000005.1"/>
</dbReference>
<reference evidence="2 3" key="1">
    <citation type="submission" date="2020-02" db="EMBL/GenBank/DDBJ databases">
        <authorList>
            <person name="Chen W.-M."/>
        </authorList>
    </citation>
    <scope>NUCLEOTIDE SEQUENCE [LARGE SCALE GENOMIC DNA]</scope>
    <source>
        <strain evidence="2 3">KDG-16</strain>
    </source>
</reference>